<accession>A0ABS2PQL3</accession>
<evidence type="ECO:0000313" key="3">
    <source>
        <dbReference type="Proteomes" id="UP000697472"/>
    </source>
</evidence>
<dbReference type="HAMAP" id="MF_01575">
    <property type="entry name" value="UPF0398"/>
    <property type="match status" value="1"/>
</dbReference>
<dbReference type="Gene3D" id="3.40.50.450">
    <property type="match status" value="1"/>
</dbReference>
<dbReference type="EMBL" id="JAFBEH010000007">
    <property type="protein sequence ID" value="MBM7642233.1"/>
    <property type="molecule type" value="Genomic_DNA"/>
</dbReference>
<organism evidence="2 3">
    <name type="scientific">Streptococcus loxodontisalivarius</name>
    <dbReference type="NCBI Taxonomy" id="1349415"/>
    <lineage>
        <taxon>Bacteria</taxon>
        <taxon>Bacillati</taxon>
        <taxon>Bacillota</taxon>
        <taxon>Bacilli</taxon>
        <taxon>Lactobacillales</taxon>
        <taxon>Streptococcaceae</taxon>
        <taxon>Streptococcus</taxon>
    </lineage>
</organism>
<keyword evidence="3" id="KW-1185">Reference proteome</keyword>
<dbReference type="SUPFAM" id="SSF102405">
    <property type="entry name" value="MCP/YpsA-like"/>
    <property type="match status" value="1"/>
</dbReference>
<comment type="similarity">
    <text evidence="1">Belongs to the UPF0398 family.</text>
</comment>
<dbReference type="RefSeq" id="WP_205009084.1">
    <property type="nucleotide sequence ID" value="NZ_JAFBEH010000007.1"/>
</dbReference>
<dbReference type="NCBIfam" id="NF010181">
    <property type="entry name" value="PRK13660.1"/>
    <property type="match status" value="1"/>
</dbReference>
<protein>
    <recommendedName>
        <fullName evidence="1">UPF0398 protein JOC28_000527</fullName>
    </recommendedName>
</protein>
<dbReference type="Proteomes" id="UP000697472">
    <property type="component" value="Unassembled WGS sequence"/>
</dbReference>
<evidence type="ECO:0000313" key="2">
    <source>
        <dbReference type="EMBL" id="MBM7642233.1"/>
    </source>
</evidence>
<reference evidence="2 3" key="1">
    <citation type="submission" date="2021-01" db="EMBL/GenBank/DDBJ databases">
        <title>Genomic Encyclopedia of Type Strains, Phase IV (KMG-IV): sequencing the most valuable type-strain genomes for metagenomic binning, comparative biology and taxonomic classification.</title>
        <authorList>
            <person name="Goeker M."/>
        </authorList>
    </citation>
    <scope>NUCLEOTIDE SEQUENCE [LARGE SCALE GENOMIC DNA]</scope>
    <source>
        <strain evidence="2 3">DSM 27382</strain>
    </source>
</reference>
<comment type="caution">
    <text evidence="2">The sequence shown here is derived from an EMBL/GenBank/DDBJ whole genome shotgun (WGS) entry which is preliminary data.</text>
</comment>
<gene>
    <name evidence="2" type="ORF">JOC28_000527</name>
</gene>
<proteinExistence type="inferred from homology"/>
<name>A0ABS2PQL3_9STRE</name>
<dbReference type="Pfam" id="PF06908">
    <property type="entry name" value="YpsA"/>
    <property type="match status" value="1"/>
</dbReference>
<dbReference type="PANTHER" id="PTHR38440:SF1">
    <property type="entry name" value="UPF0398 PROTEIN SPR0331"/>
    <property type="match status" value="1"/>
</dbReference>
<dbReference type="PIRSF" id="PIRSF021290">
    <property type="entry name" value="DUF1273"/>
    <property type="match status" value="1"/>
</dbReference>
<sequence length="171" mass="20298">MSSLLITGYKSFELGIFNDKDPKLKVIKKAIRKDLIRYFEEGVDWLVFTGNLGFEVWALEVAKDLRDEYDFSMACLFLFEDQGQSWSEANQEKLAQFKQLDFVKYSYPTYQNPSQFKTYNQFLIENTDGAYLFYDNESETQLKYLYQLMKEADYDLQELSFERLNEIASED</sequence>
<dbReference type="PANTHER" id="PTHR38440">
    <property type="entry name" value="UPF0398 PROTEIN YPSA"/>
    <property type="match status" value="1"/>
</dbReference>
<evidence type="ECO:0000256" key="1">
    <source>
        <dbReference type="HAMAP-Rule" id="MF_01575"/>
    </source>
</evidence>
<dbReference type="InterPro" id="IPR010697">
    <property type="entry name" value="YspA"/>
</dbReference>